<keyword evidence="2 4" id="KW-0479">Metal-binding</keyword>
<evidence type="ECO:0000256" key="2">
    <source>
        <dbReference type="ARBA" id="ARBA00022723"/>
    </source>
</evidence>
<dbReference type="AlphaFoldDB" id="A0A6S6WIE0"/>
<dbReference type="GO" id="GO:0004497">
    <property type="term" value="F:monooxygenase activity"/>
    <property type="evidence" value="ECO:0007669"/>
    <property type="project" value="UniProtKB-KW"/>
</dbReference>
<reference evidence="6" key="1">
    <citation type="submission" date="2021-02" db="EMBL/GenBank/DDBJ databases">
        <authorList>
            <person name="Syme A R."/>
            <person name="Syme A R."/>
            <person name="Moolhuijzen P."/>
        </authorList>
    </citation>
    <scope>NUCLEOTIDE SEQUENCE</scope>
    <source>
        <strain evidence="6">W1-1</strain>
    </source>
</reference>
<dbReference type="PANTHER" id="PTHR24305:SF190">
    <property type="entry name" value="P450, PUTATIVE (EUROFUNG)-RELATED"/>
    <property type="match status" value="1"/>
</dbReference>
<gene>
    <name evidence="6" type="ORF">PTTW11_11323</name>
</gene>
<dbReference type="CDD" id="cd11060">
    <property type="entry name" value="CYP57A1-like"/>
    <property type="match status" value="1"/>
</dbReference>
<evidence type="ECO:0000313" key="7">
    <source>
        <dbReference type="Proteomes" id="UP000472372"/>
    </source>
</evidence>
<dbReference type="InterPro" id="IPR036396">
    <property type="entry name" value="Cyt_P450_sf"/>
</dbReference>
<dbReference type="Pfam" id="PF00067">
    <property type="entry name" value="p450"/>
    <property type="match status" value="1"/>
</dbReference>
<dbReference type="Gene3D" id="1.10.630.10">
    <property type="entry name" value="Cytochrome P450"/>
    <property type="match status" value="1"/>
</dbReference>
<evidence type="ECO:0000256" key="1">
    <source>
        <dbReference type="ARBA" id="ARBA00001971"/>
    </source>
</evidence>
<dbReference type="EMBL" id="HG992988">
    <property type="protein sequence ID" value="CAE7220524.1"/>
    <property type="molecule type" value="Genomic_DNA"/>
</dbReference>
<keyword evidence="5" id="KW-0560">Oxidoreductase</keyword>
<dbReference type="InterPro" id="IPR001128">
    <property type="entry name" value="Cyt_P450"/>
</dbReference>
<evidence type="ECO:0000313" key="6">
    <source>
        <dbReference type="EMBL" id="CAE7220524.1"/>
    </source>
</evidence>
<dbReference type="FunFam" id="1.10.630.10:FF:000050">
    <property type="entry name" value="Cytochrome P450 monooxygenase"/>
    <property type="match status" value="1"/>
</dbReference>
<dbReference type="PRINTS" id="PR00385">
    <property type="entry name" value="P450"/>
</dbReference>
<keyword evidence="4 5" id="KW-0349">Heme</keyword>
<dbReference type="GO" id="GO:0020037">
    <property type="term" value="F:heme binding"/>
    <property type="evidence" value="ECO:0007669"/>
    <property type="project" value="InterPro"/>
</dbReference>
<keyword evidence="3 4" id="KW-0408">Iron</keyword>
<comment type="similarity">
    <text evidence="5">Belongs to the cytochrome P450 family.</text>
</comment>
<dbReference type="SUPFAM" id="SSF48264">
    <property type="entry name" value="Cytochrome P450"/>
    <property type="match status" value="1"/>
</dbReference>
<dbReference type="InterPro" id="IPR050121">
    <property type="entry name" value="Cytochrome_P450_monoxygenase"/>
</dbReference>
<dbReference type="GO" id="GO:0016705">
    <property type="term" value="F:oxidoreductase activity, acting on paired donors, with incorporation or reduction of molecular oxygen"/>
    <property type="evidence" value="ECO:0007669"/>
    <property type="project" value="InterPro"/>
</dbReference>
<sequence length="527" mass="60184">MHVSVVVGAAAVALIARILFPFVKIYLSPLRNVPGPTAARFTDLWYLWRITRDNFQRDNIELHKKYGERYHHLYRLLSRTKHLITTAGNVVRYGPNRYSVSSAAAQKTIYGHGAKFPKSSWYATSQNPSPGQWSLFADQAMARHGENRRQYQSTYSMSSLITYEPYVDECTDLFSQRLREVASAGAYTDMGHWLQCYAFDVIGMITYSKRLGFLDRGDDIQGVIAALEDHLWYVTTVGIFPWLHRYLFPLRNWLAGPEGTGRAYVGKFTQERIAEHQRDHAKGIPVDGAALEDGRTSMDFLTKFFRKNADDAHAFTMYHVAAGCVSNMVAGSDTTAISLSAILYYLLKNPTTFDKLRQEVDERKTSHFITFKESQEMPYLQAVMKEALRMHPAVGLPLERVVPAGGAKICDKFFPEGTIVGINSWVAHRETSVFGPDAHLFKPERWLSSDKERLSLMERSWMPFGLGSRTCIGRHISFLEMSKLVPTLIRDFDFTLDSQLQAAEWKTRTYWFVKPKGFRVKVAVRHQ</sequence>
<evidence type="ECO:0000256" key="3">
    <source>
        <dbReference type="ARBA" id="ARBA00023004"/>
    </source>
</evidence>
<accession>A0A6S6WIE0</accession>
<evidence type="ECO:0000256" key="5">
    <source>
        <dbReference type="RuleBase" id="RU000461"/>
    </source>
</evidence>
<dbReference type="InterPro" id="IPR017972">
    <property type="entry name" value="Cyt_P450_CS"/>
</dbReference>
<protein>
    <submittedName>
        <fullName evidence="6">CypX</fullName>
    </submittedName>
</protein>
<dbReference type="Proteomes" id="UP000472372">
    <property type="component" value="Chromosome 12"/>
</dbReference>
<comment type="cofactor">
    <cofactor evidence="1 4">
        <name>heme</name>
        <dbReference type="ChEBI" id="CHEBI:30413"/>
    </cofactor>
</comment>
<dbReference type="InterPro" id="IPR002401">
    <property type="entry name" value="Cyt_P450_E_grp-I"/>
</dbReference>
<dbReference type="PANTHER" id="PTHR24305">
    <property type="entry name" value="CYTOCHROME P450"/>
    <property type="match status" value="1"/>
</dbReference>
<evidence type="ECO:0000256" key="4">
    <source>
        <dbReference type="PIRSR" id="PIRSR602401-1"/>
    </source>
</evidence>
<dbReference type="GO" id="GO:0005506">
    <property type="term" value="F:iron ion binding"/>
    <property type="evidence" value="ECO:0007669"/>
    <property type="project" value="InterPro"/>
</dbReference>
<name>A0A6S6WIE0_9PLEO</name>
<dbReference type="PROSITE" id="PS00086">
    <property type="entry name" value="CYTOCHROME_P450"/>
    <property type="match status" value="1"/>
</dbReference>
<feature type="binding site" description="axial binding residue" evidence="4">
    <location>
        <position position="471"/>
    </location>
    <ligand>
        <name>heme</name>
        <dbReference type="ChEBI" id="CHEBI:30413"/>
    </ligand>
    <ligandPart>
        <name>Fe</name>
        <dbReference type="ChEBI" id="CHEBI:18248"/>
    </ligandPart>
</feature>
<dbReference type="PRINTS" id="PR00463">
    <property type="entry name" value="EP450I"/>
</dbReference>
<organism evidence="6 7">
    <name type="scientific">Pyrenophora teres f. teres</name>
    <dbReference type="NCBI Taxonomy" id="97479"/>
    <lineage>
        <taxon>Eukaryota</taxon>
        <taxon>Fungi</taxon>
        <taxon>Dikarya</taxon>
        <taxon>Ascomycota</taxon>
        <taxon>Pezizomycotina</taxon>
        <taxon>Dothideomycetes</taxon>
        <taxon>Pleosporomycetidae</taxon>
        <taxon>Pleosporales</taxon>
        <taxon>Pleosporineae</taxon>
        <taxon>Pleosporaceae</taxon>
        <taxon>Pyrenophora</taxon>
    </lineage>
</organism>
<proteinExistence type="inferred from homology"/>
<keyword evidence="5" id="KW-0503">Monooxygenase</keyword>